<dbReference type="AlphaFoldDB" id="A0A0E9VBV7"/>
<reference evidence="1" key="2">
    <citation type="journal article" date="2015" name="Fish Shellfish Immunol.">
        <title>Early steps in the European eel (Anguilla anguilla)-Vibrio vulnificus interaction in the gills: Role of the RtxA13 toxin.</title>
        <authorList>
            <person name="Callol A."/>
            <person name="Pajuelo D."/>
            <person name="Ebbesson L."/>
            <person name="Teles M."/>
            <person name="MacKenzie S."/>
            <person name="Amaro C."/>
        </authorList>
    </citation>
    <scope>NUCLEOTIDE SEQUENCE</scope>
</reference>
<organism evidence="1">
    <name type="scientific">Anguilla anguilla</name>
    <name type="common">European freshwater eel</name>
    <name type="synonym">Muraena anguilla</name>
    <dbReference type="NCBI Taxonomy" id="7936"/>
    <lineage>
        <taxon>Eukaryota</taxon>
        <taxon>Metazoa</taxon>
        <taxon>Chordata</taxon>
        <taxon>Craniata</taxon>
        <taxon>Vertebrata</taxon>
        <taxon>Euteleostomi</taxon>
        <taxon>Actinopterygii</taxon>
        <taxon>Neopterygii</taxon>
        <taxon>Teleostei</taxon>
        <taxon>Anguilliformes</taxon>
        <taxon>Anguillidae</taxon>
        <taxon>Anguilla</taxon>
    </lineage>
</organism>
<accession>A0A0E9VBV7</accession>
<dbReference type="EMBL" id="GBXM01033879">
    <property type="protein sequence ID" value="JAH74698.1"/>
    <property type="molecule type" value="Transcribed_RNA"/>
</dbReference>
<evidence type="ECO:0000313" key="1">
    <source>
        <dbReference type="EMBL" id="JAH74698.1"/>
    </source>
</evidence>
<sequence length="90" mass="9673">MTVTLSPAFCPVLSLEPGTVQHHEAVVVSCCVVLSGLPGQLKTIPELGEIPLKPPFGCGVLLWQELSPNIFRFRGCSSDTQSISIFATFE</sequence>
<reference evidence="1" key="1">
    <citation type="submission" date="2014-11" db="EMBL/GenBank/DDBJ databases">
        <authorList>
            <person name="Amaro Gonzalez C."/>
        </authorList>
    </citation>
    <scope>NUCLEOTIDE SEQUENCE</scope>
</reference>
<proteinExistence type="predicted"/>
<name>A0A0E9VBV7_ANGAN</name>
<protein>
    <submittedName>
        <fullName evidence="1">Uncharacterized protein</fullName>
    </submittedName>
</protein>